<proteinExistence type="predicted"/>
<feature type="transmembrane region" description="Helical" evidence="2">
    <location>
        <begin position="29"/>
        <end position="49"/>
    </location>
</feature>
<evidence type="ECO:0000313" key="3">
    <source>
        <dbReference type="EMBL" id="DAD94093.1"/>
    </source>
</evidence>
<organism evidence="3">
    <name type="scientific">Siphoviridae sp. ctUF252</name>
    <dbReference type="NCBI Taxonomy" id="2826350"/>
    <lineage>
        <taxon>Viruses</taxon>
        <taxon>Duplodnaviria</taxon>
        <taxon>Heunggongvirae</taxon>
        <taxon>Uroviricota</taxon>
        <taxon>Caudoviricetes</taxon>
    </lineage>
</organism>
<accession>A0A8S5NGY4</accession>
<evidence type="ECO:0000256" key="2">
    <source>
        <dbReference type="SAM" id="Phobius"/>
    </source>
</evidence>
<reference evidence="3" key="1">
    <citation type="journal article" date="2021" name="Proc. Natl. Acad. Sci. U.S.A.">
        <title>A Catalog of Tens of Thousands of Viruses from Human Metagenomes Reveals Hidden Associations with Chronic Diseases.</title>
        <authorList>
            <person name="Tisza M.J."/>
            <person name="Buck C.B."/>
        </authorList>
    </citation>
    <scope>NUCLEOTIDE SEQUENCE</scope>
    <source>
        <strain evidence="3">CtUF252</strain>
    </source>
</reference>
<name>A0A8S5NGY4_9CAUD</name>
<keyword evidence="2" id="KW-0472">Membrane</keyword>
<feature type="coiled-coil region" evidence="1">
    <location>
        <begin position="55"/>
        <end position="96"/>
    </location>
</feature>
<dbReference type="EMBL" id="BK015173">
    <property type="protein sequence ID" value="DAD94093.1"/>
    <property type="molecule type" value="Genomic_DNA"/>
</dbReference>
<keyword evidence="2" id="KW-1133">Transmembrane helix</keyword>
<keyword evidence="2" id="KW-0812">Transmembrane</keyword>
<evidence type="ECO:0000256" key="1">
    <source>
        <dbReference type="SAM" id="Coils"/>
    </source>
</evidence>
<protein>
    <submittedName>
        <fullName evidence="3">Uncharacterized protein</fullName>
    </submittedName>
</protein>
<keyword evidence="1" id="KW-0175">Coiled coil</keyword>
<sequence length="99" mass="11565">MQKFKIKSLEEVKMLQDKTLNEIKRDFKIQIVITAILVILALIICFKAWDTAVKYEVLKKDKEALEDTVKMQRSMISDLEENCKDLYIEIENLKVGGNE</sequence>